<dbReference type="InterPro" id="IPR002838">
    <property type="entry name" value="AIM24"/>
</dbReference>
<dbReference type="PANTHER" id="PTHR43657">
    <property type="entry name" value="TRYPTOPHAN RNA-BINDING ATTENUATOR PROTEIN-LIKE PROTEIN"/>
    <property type="match status" value="1"/>
</dbReference>
<sequence>MKTMCPDMKFTITGIMSQVLNVQLAPGDILKTAPGRLISKSFNVNVKINDSAFISGLKKMFSDSFIDMVEYSSEKGMGLVTVGPSVPGMIMDVDLGKGDWIMQKHGMLACSRGTAISREMQRHLGDPQFDQEGLVLLKVSGDGTAFIASCGDFTTMDLRPDDRYTVSTSHALAWESSVKYSIRSIRSKAEDTRDDDECVTDFKGPGRIVIQNMSEGDIAGMVARFSAKNQ</sequence>
<evidence type="ECO:0008006" key="3">
    <source>
        <dbReference type="Google" id="ProtNLM"/>
    </source>
</evidence>
<evidence type="ECO:0000313" key="2">
    <source>
        <dbReference type="Proteomes" id="UP000273278"/>
    </source>
</evidence>
<accession>A0A3G3IH30</accession>
<dbReference type="EMBL" id="CP017686">
    <property type="protein sequence ID" value="AYQ55136.1"/>
    <property type="molecule type" value="Genomic_DNA"/>
</dbReference>
<organism evidence="1 2">
    <name type="scientific">Methanomethylophilus alvi</name>
    <dbReference type="NCBI Taxonomy" id="1291540"/>
    <lineage>
        <taxon>Archaea</taxon>
        <taxon>Methanobacteriati</taxon>
        <taxon>Thermoplasmatota</taxon>
        <taxon>Thermoplasmata</taxon>
        <taxon>Methanomassiliicoccales</taxon>
        <taxon>Methanomethylophilaceae</taxon>
        <taxon>Methanomethylophilus</taxon>
    </lineage>
</organism>
<dbReference type="SUPFAM" id="SSF51219">
    <property type="entry name" value="TRAP-like"/>
    <property type="match status" value="1"/>
</dbReference>
<dbReference type="AlphaFoldDB" id="A0A3G3IH30"/>
<dbReference type="InterPro" id="IPR016031">
    <property type="entry name" value="Trp_RNA-bd_attenuator-like_dom"/>
</dbReference>
<dbReference type="Pfam" id="PF01987">
    <property type="entry name" value="AIM24"/>
    <property type="match status" value="1"/>
</dbReference>
<dbReference type="PANTHER" id="PTHR43657:SF1">
    <property type="entry name" value="ALTERED INHERITANCE OF MITOCHONDRIA PROTEIN 24, MITOCHONDRIAL"/>
    <property type="match status" value="1"/>
</dbReference>
<gene>
    <name evidence="1" type="ORF">BKD89_04875</name>
</gene>
<dbReference type="Proteomes" id="UP000273278">
    <property type="component" value="Chromosome"/>
</dbReference>
<protein>
    <recommendedName>
        <fullName evidence="3">TIGR00266 family protein</fullName>
    </recommendedName>
</protein>
<name>A0A3G3IH30_9ARCH</name>
<dbReference type="RefSeq" id="WP_052309286.1">
    <property type="nucleotide sequence ID" value="NZ_CP017686.1"/>
</dbReference>
<proteinExistence type="predicted"/>
<dbReference type="GeneID" id="41321775"/>
<dbReference type="Gene3D" id="3.60.160.10">
    <property type="entry name" value="Mitochondrial biogenesis AIM24"/>
    <property type="match status" value="1"/>
</dbReference>
<dbReference type="InterPro" id="IPR036983">
    <property type="entry name" value="AIM24_sf"/>
</dbReference>
<reference evidence="1 2" key="1">
    <citation type="submission" date="2016-10" db="EMBL/GenBank/DDBJ databases">
        <title>Complete genome of the TMA-utilizing, human hosted archaeon Methanomethylophilus alvus Gen. nov, sp. nov., strain Mx-05, derived from a pure culture.</title>
        <authorList>
            <person name="Brugere J.-F."/>
            <person name="Ben Hania W."/>
            <person name="Chaudhary P.P."/>
            <person name="Gaci N."/>
            <person name="Borrel G."/>
            <person name="Cao Van Tuat L."/>
            <person name="Fardeau M.-L."/>
            <person name="Harris H.M.B."/>
            <person name="O'Toole P.W."/>
            <person name="Ollivier B."/>
        </authorList>
    </citation>
    <scope>NUCLEOTIDE SEQUENCE [LARGE SCALE GENOMIC DNA]</scope>
    <source>
        <strain evidence="1 2">Mx-05</strain>
    </source>
</reference>
<evidence type="ECO:0000313" key="1">
    <source>
        <dbReference type="EMBL" id="AYQ55136.1"/>
    </source>
</evidence>